<reference evidence="3" key="1">
    <citation type="journal article" date="2019" name="Curr. Biol.">
        <title>Genome Sequence of Striga asiatica Provides Insight into the Evolution of Plant Parasitism.</title>
        <authorList>
            <person name="Yoshida S."/>
            <person name="Kim S."/>
            <person name="Wafula E.K."/>
            <person name="Tanskanen J."/>
            <person name="Kim Y.M."/>
            <person name="Honaas L."/>
            <person name="Yang Z."/>
            <person name="Spallek T."/>
            <person name="Conn C.E."/>
            <person name="Ichihashi Y."/>
            <person name="Cheong K."/>
            <person name="Cui S."/>
            <person name="Der J.P."/>
            <person name="Gundlach H."/>
            <person name="Jiao Y."/>
            <person name="Hori C."/>
            <person name="Ishida J.K."/>
            <person name="Kasahara H."/>
            <person name="Kiba T."/>
            <person name="Kim M.S."/>
            <person name="Koo N."/>
            <person name="Laohavisit A."/>
            <person name="Lee Y.H."/>
            <person name="Lumba S."/>
            <person name="McCourt P."/>
            <person name="Mortimer J.C."/>
            <person name="Mutuku J.M."/>
            <person name="Nomura T."/>
            <person name="Sasaki-Sekimoto Y."/>
            <person name="Seto Y."/>
            <person name="Wang Y."/>
            <person name="Wakatake T."/>
            <person name="Sakakibara H."/>
            <person name="Demura T."/>
            <person name="Yamaguchi S."/>
            <person name="Yoneyama K."/>
            <person name="Manabe R.I."/>
            <person name="Nelson D.C."/>
            <person name="Schulman A.H."/>
            <person name="Timko M.P."/>
            <person name="dePamphilis C.W."/>
            <person name="Choi D."/>
            <person name="Shirasu K."/>
        </authorList>
    </citation>
    <scope>NUCLEOTIDE SEQUENCE [LARGE SCALE GENOMIC DNA]</scope>
    <source>
        <strain evidence="3">cv. UVA1</strain>
    </source>
</reference>
<sequence>MRPFGRTGHGIEQQLSEVWSLGLNVRPMAVRDFISNLVWALCEDSPGGCFSEAVAPSCRVIEFSGQSAALVESEGGFGVWRWLDRRRRVENIGLTDCCNLTAFLTAGGWWSSEDAGGMVSGSRETSRGSSEWSDSENLRGRRAKTALLTAGGRRSC</sequence>
<keyword evidence="3" id="KW-1185">Reference proteome</keyword>
<name>A0A5A7QJW9_STRAF</name>
<dbReference type="Proteomes" id="UP000325081">
    <property type="component" value="Unassembled WGS sequence"/>
</dbReference>
<dbReference type="EMBL" id="BKCP01007194">
    <property type="protein sequence ID" value="GER45665.1"/>
    <property type="molecule type" value="Genomic_DNA"/>
</dbReference>
<dbReference type="AlphaFoldDB" id="A0A5A7QJW9"/>
<accession>A0A5A7QJW9</accession>
<feature type="region of interest" description="Disordered" evidence="1">
    <location>
        <begin position="117"/>
        <end position="139"/>
    </location>
</feature>
<gene>
    <name evidence="2" type="ORF">STAS_22642</name>
</gene>
<comment type="caution">
    <text evidence="2">The sequence shown here is derived from an EMBL/GenBank/DDBJ whole genome shotgun (WGS) entry which is preliminary data.</text>
</comment>
<evidence type="ECO:0000256" key="1">
    <source>
        <dbReference type="SAM" id="MobiDB-lite"/>
    </source>
</evidence>
<organism evidence="2 3">
    <name type="scientific">Striga asiatica</name>
    <name type="common">Asiatic witchweed</name>
    <name type="synonym">Buchnera asiatica</name>
    <dbReference type="NCBI Taxonomy" id="4170"/>
    <lineage>
        <taxon>Eukaryota</taxon>
        <taxon>Viridiplantae</taxon>
        <taxon>Streptophyta</taxon>
        <taxon>Embryophyta</taxon>
        <taxon>Tracheophyta</taxon>
        <taxon>Spermatophyta</taxon>
        <taxon>Magnoliopsida</taxon>
        <taxon>eudicotyledons</taxon>
        <taxon>Gunneridae</taxon>
        <taxon>Pentapetalae</taxon>
        <taxon>asterids</taxon>
        <taxon>lamiids</taxon>
        <taxon>Lamiales</taxon>
        <taxon>Orobanchaceae</taxon>
        <taxon>Buchnereae</taxon>
        <taxon>Striga</taxon>
    </lineage>
</organism>
<evidence type="ECO:0000313" key="3">
    <source>
        <dbReference type="Proteomes" id="UP000325081"/>
    </source>
</evidence>
<protein>
    <submittedName>
        <fullName evidence="2">DnaJ/Hsp40 cysteine-rich domain superfamily protein</fullName>
    </submittedName>
</protein>
<evidence type="ECO:0000313" key="2">
    <source>
        <dbReference type="EMBL" id="GER45665.1"/>
    </source>
</evidence>
<feature type="compositionally biased region" description="Low complexity" evidence="1">
    <location>
        <begin position="120"/>
        <end position="132"/>
    </location>
</feature>
<proteinExistence type="predicted"/>